<evidence type="ECO:0000313" key="2">
    <source>
        <dbReference type="Proteomes" id="UP000198480"/>
    </source>
</evidence>
<protein>
    <submittedName>
        <fullName evidence="1">Protein involved in gliding motility GldD</fullName>
    </submittedName>
</protein>
<dbReference type="OrthoDB" id="679501at2"/>
<dbReference type="RefSeq" id="WP_089239956.1">
    <property type="nucleotide sequence ID" value="NZ_FZOK01000007.1"/>
</dbReference>
<dbReference type="EMBL" id="FZOK01000007">
    <property type="protein sequence ID" value="SNS31584.1"/>
    <property type="molecule type" value="Genomic_DNA"/>
</dbReference>
<dbReference type="PROSITE" id="PS51257">
    <property type="entry name" value="PROKAR_LIPOPROTEIN"/>
    <property type="match status" value="1"/>
</dbReference>
<keyword evidence="2" id="KW-1185">Reference proteome</keyword>
<dbReference type="InterPro" id="IPR019850">
    <property type="entry name" value="GldD-like"/>
</dbReference>
<dbReference type="AlphaFoldDB" id="A0A239DIV5"/>
<gene>
    <name evidence="1" type="ORF">SAMN06295967_10749</name>
</gene>
<evidence type="ECO:0000313" key="1">
    <source>
        <dbReference type="EMBL" id="SNS31584.1"/>
    </source>
</evidence>
<organism evidence="1 2">
    <name type="scientific">Belliella buryatensis</name>
    <dbReference type="NCBI Taxonomy" id="1500549"/>
    <lineage>
        <taxon>Bacteria</taxon>
        <taxon>Pseudomonadati</taxon>
        <taxon>Bacteroidota</taxon>
        <taxon>Cytophagia</taxon>
        <taxon>Cytophagales</taxon>
        <taxon>Cyclobacteriaceae</taxon>
        <taxon>Belliella</taxon>
    </lineage>
</organism>
<name>A0A239DIV5_9BACT</name>
<reference evidence="2" key="1">
    <citation type="submission" date="2017-06" db="EMBL/GenBank/DDBJ databases">
        <authorList>
            <person name="Varghese N."/>
            <person name="Submissions S."/>
        </authorList>
    </citation>
    <scope>NUCLEOTIDE SEQUENCE [LARGE SCALE GENOMIC DNA]</scope>
    <source>
        <strain evidence="2">5C</strain>
    </source>
</reference>
<dbReference type="Proteomes" id="UP000198480">
    <property type="component" value="Unassembled WGS sequence"/>
</dbReference>
<proteinExistence type="predicted"/>
<sequence length="193" mass="21727">MSSRFLNSILVMMFLSGCGGDYLPRPMGYNRIDLPEHSFESLPDSFPYLFEKPQAATVEQDSFNLKEDAWINLHYIEMGAKVHLTYLSLGSQAGDVKLVLNDAINLTAKHQIKAYGIEESVLLTPKGYTGVVAELSGEVPTQFQFFVTDSTKHFLRGALYFDTAMKNDSLAPVIEHIKIDMMHLINTLEFKNL</sequence>
<dbReference type="Pfam" id="PF25593">
    <property type="entry name" value="GldD_lipo"/>
    <property type="match status" value="1"/>
</dbReference>
<accession>A0A239DIV5</accession>